<dbReference type="Gene3D" id="1.20.1070.10">
    <property type="entry name" value="Rhodopsin 7-helix transmembrane proteins"/>
    <property type="match status" value="1"/>
</dbReference>
<evidence type="ECO:0000256" key="12">
    <source>
        <dbReference type="SAM" id="SignalP"/>
    </source>
</evidence>
<dbReference type="GO" id="GO:0007166">
    <property type="term" value="P:cell surface receptor signaling pathway"/>
    <property type="evidence" value="ECO:0007669"/>
    <property type="project" value="InterPro"/>
</dbReference>
<evidence type="ECO:0000313" key="15">
    <source>
        <dbReference type="Proteomes" id="UP001160148"/>
    </source>
</evidence>
<dbReference type="Pfam" id="PF06652">
    <property type="entry name" value="Methuselah_N"/>
    <property type="match status" value="1"/>
</dbReference>
<feature type="domain" description="G-protein coupled receptors family 2 profile 2" evidence="13">
    <location>
        <begin position="198"/>
        <end position="463"/>
    </location>
</feature>
<evidence type="ECO:0000256" key="11">
    <source>
        <dbReference type="SAM" id="Phobius"/>
    </source>
</evidence>
<dbReference type="InterPro" id="IPR023311">
    <property type="entry name" value="Methusela_ecto_dom_2"/>
</dbReference>
<feature type="transmembrane region" description="Helical" evidence="11">
    <location>
        <begin position="360"/>
        <end position="384"/>
    </location>
</feature>
<evidence type="ECO:0000256" key="8">
    <source>
        <dbReference type="ARBA" id="ARBA00023170"/>
    </source>
</evidence>
<keyword evidence="15" id="KW-1185">Reference proteome</keyword>
<dbReference type="AlphaFoldDB" id="A0AAV0XEN8"/>
<evidence type="ECO:0000259" key="13">
    <source>
        <dbReference type="PROSITE" id="PS50261"/>
    </source>
</evidence>
<sequence length="525" mass="59138">MGRRPLPWLLLLLLAAAFANEQCPMNVSRPAPEDAHQINDVLWAGEPNKSYPRAAYRTVQGGGFVLCTCETGACIRKCCPENWAYVEGGKCSALNASLGHKFEIPESVNENGTVSVYNTSLFHLVYGKLMCGDKYRLTPSLNKTDSFQITKTGWLLNESGAIIAAPDKFCLESFADDDFQTLPVVCSPPEMENEATGGNMLYTIGMILSLPFLFSTFLVYALIRDLRNLHGKSLMCHVATLMVAYTSLITVQFVTNYVTEEWCVFLAYAVQFSFLASFFWLNVMCFDLWWTFSGFRPLRGNIQEHEAKKFIIYSIYAWGSTALITIITYGMEEYLPAGAIHPEFGIRSCWFASFEATLLYFYGPIGILLLSNLLMFIHTAIMIVKHMKDARVLSGSESRRNVDHEKQRFMLYLKLFIVMGVNWLAEIISWAAGSNGSEKKWYVTDIGNSLQGVLIFLIFVCKKRVLNLLNKKLCPRFQLFKTSTASTRTTNSTTSGNSSNTKNKDAVEMSTNCRKTNNQLQDFKV</sequence>
<dbReference type="GO" id="GO:0005886">
    <property type="term" value="C:plasma membrane"/>
    <property type="evidence" value="ECO:0007669"/>
    <property type="project" value="TreeGrafter"/>
</dbReference>
<comment type="similarity">
    <text evidence="2">Belongs to the G-protein coupled receptor 2 family. Mth subfamily.</text>
</comment>
<feature type="transmembrane region" description="Helical" evidence="11">
    <location>
        <begin position="200"/>
        <end position="222"/>
    </location>
</feature>
<evidence type="ECO:0000256" key="9">
    <source>
        <dbReference type="ARBA" id="ARBA00023224"/>
    </source>
</evidence>
<dbReference type="InterPro" id="IPR000832">
    <property type="entry name" value="GPCR_2_secretin-like"/>
</dbReference>
<keyword evidence="6" id="KW-0297">G-protein coupled receptor</keyword>
<evidence type="ECO:0000256" key="2">
    <source>
        <dbReference type="ARBA" id="ARBA00008979"/>
    </source>
</evidence>
<dbReference type="Gene3D" id="2.170.180.11">
    <property type="entry name" value="Methuselah ectodomain, domain 2"/>
    <property type="match status" value="1"/>
</dbReference>
<dbReference type="PANTHER" id="PTHR47154:SF2">
    <property type="entry name" value="G-PROTEIN COUPLED RECEPTOR MTH-RELATED"/>
    <property type="match status" value="1"/>
</dbReference>
<evidence type="ECO:0000256" key="4">
    <source>
        <dbReference type="ARBA" id="ARBA00022729"/>
    </source>
</evidence>
<feature type="chain" id="PRO_5043538783" description="G-protein coupled receptors family 2 profile 2 domain-containing protein" evidence="12">
    <location>
        <begin position="22"/>
        <end position="525"/>
    </location>
</feature>
<dbReference type="InterPro" id="IPR017981">
    <property type="entry name" value="GPCR_2-like_7TM"/>
</dbReference>
<name>A0AAV0XEN8_9HEMI</name>
<gene>
    <name evidence="14" type="ORF">MEUPH1_LOCUS21500</name>
</gene>
<evidence type="ECO:0000256" key="6">
    <source>
        <dbReference type="ARBA" id="ARBA00023040"/>
    </source>
</evidence>
<keyword evidence="7 11" id="KW-0472">Membrane</keyword>
<dbReference type="InterPro" id="IPR051384">
    <property type="entry name" value="Mth_GPCR"/>
</dbReference>
<evidence type="ECO:0000256" key="3">
    <source>
        <dbReference type="ARBA" id="ARBA00022692"/>
    </source>
</evidence>
<dbReference type="PANTHER" id="PTHR47154">
    <property type="entry name" value="G-PROTEIN COUPLED RECEPTOR MTH-RELATED"/>
    <property type="match status" value="1"/>
</dbReference>
<dbReference type="PROSITE" id="PS50261">
    <property type="entry name" value="G_PROTEIN_RECEP_F2_4"/>
    <property type="match status" value="1"/>
</dbReference>
<protein>
    <recommendedName>
        <fullName evidence="13">G-protein coupled receptors family 2 profile 2 domain-containing protein</fullName>
    </recommendedName>
</protein>
<keyword evidence="5 11" id="KW-1133">Transmembrane helix</keyword>
<dbReference type="InterPro" id="IPR036272">
    <property type="entry name" value="Methuselah_N_sf"/>
</dbReference>
<dbReference type="GO" id="GO:0008528">
    <property type="term" value="F:G protein-coupled peptide receptor activity"/>
    <property type="evidence" value="ECO:0007669"/>
    <property type="project" value="TreeGrafter"/>
</dbReference>
<evidence type="ECO:0000313" key="14">
    <source>
        <dbReference type="EMBL" id="CAI6366974.1"/>
    </source>
</evidence>
<comment type="caution">
    <text evidence="14">The sequence shown here is derived from an EMBL/GenBank/DDBJ whole genome shotgun (WGS) entry which is preliminary data.</text>
</comment>
<evidence type="ECO:0000256" key="7">
    <source>
        <dbReference type="ARBA" id="ARBA00023136"/>
    </source>
</evidence>
<keyword evidence="4 12" id="KW-0732">Signal</keyword>
<accession>A0AAV0XEN8</accession>
<dbReference type="InterPro" id="IPR010596">
    <property type="entry name" value="Methuselah_N_dom"/>
</dbReference>
<dbReference type="SUPFAM" id="SSF63877">
    <property type="entry name" value="Methuselah ectodomain"/>
    <property type="match status" value="1"/>
</dbReference>
<feature type="transmembrane region" description="Helical" evidence="11">
    <location>
        <begin position="409"/>
        <end position="429"/>
    </location>
</feature>
<feature type="compositionally biased region" description="Low complexity" evidence="10">
    <location>
        <begin position="487"/>
        <end position="501"/>
    </location>
</feature>
<evidence type="ECO:0000256" key="1">
    <source>
        <dbReference type="ARBA" id="ARBA00004141"/>
    </source>
</evidence>
<dbReference type="EMBL" id="CARXXK010000004">
    <property type="protein sequence ID" value="CAI6366974.1"/>
    <property type="molecule type" value="Genomic_DNA"/>
</dbReference>
<feature type="transmembrane region" description="Helical" evidence="11">
    <location>
        <begin position="234"/>
        <end position="254"/>
    </location>
</feature>
<feature type="transmembrane region" description="Helical" evidence="11">
    <location>
        <begin position="310"/>
        <end position="331"/>
    </location>
</feature>
<feature type="region of interest" description="Disordered" evidence="10">
    <location>
        <begin position="487"/>
        <end position="511"/>
    </location>
</feature>
<evidence type="ECO:0000256" key="10">
    <source>
        <dbReference type="SAM" id="MobiDB-lite"/>
    </source>
</evidence>
<proteinExistence type="inferred from homology"/>
<dbReference type="PRINTS" id="PR00249">
    <property type="entry name" value="GPCRSECRETIN"/>
</dbReference>
<dbReference type="CDD" id="cd15039">
    <property type="entry name" value="7tmB3_Methuselah-like"/>
    <property type="match status" value="1"/>
</dbReference>
<feature type="transmembrane region" description="Helical" evidence="11">
    <location>
        <begin position="441"/>
        <end position="461"/>
    </location>
</feature>
<organism evidence="14 15">
    <name type="scientific">Macrosiphum euphorbiae</name>
    <name type="common">potato aphid</name>
    <dbReference type="NCBI Taxonomy" id="13131"/>
    <lineage>
        <taxon>Eukaryota</taxon>
        <taxon>Metazoa</taxon>
        <taxon>Ecdysozoa</taxon>
        <taxon>Arthropoda</taxon>
        <taxon>Hexapoda</taxon>
        <taxon>Insecta</taxon>
        <taxon>Pterygota</taxon>
        <taxon>Neoptera</taxon>
        <taxon>Paraneoptera</taxon>
        <taxon>Hemiptera</taxon>
        <taxon>Sternorrhyncha</taxon>
        <taxon>Aphidomorpha</taxon>
        <taxon>Aphidoidea</taxon>
        <taxon>Aphididae</taxon>
        <taxon>Macrosiphini</taxon>
        <taxon>Macrosiphum</taxon>
    </lineage>
</organism>
<comment type="subcellular location">
    <subcellularLocation>
        <location evidence="1">Membrane</location>
        <topology evidence="1">Multi-pass membrane protein</topology>
    </subcellularLocation>
</comment>
<feature type="signal peptide" evidence="12">
    <location>
        <begin position="1"/>
        <end position="21"/>
    </location>
</feature>
<reference evidence="14 15" key="1">
    <citation type="submission" date="2023-01" db="EMBL/GenBank/DDBJ databases">
        <authorList>
            <person name="Whitehead M."/>
        </authorList>
    </citation>
    <scope>NUCLEOTIDE SEQUENCE [LARGE SCALE GENOMIC DNA]</scope>
</reference>
<keyword evidence="9" id="KW-0807">Transducer</keyword>
<keyword evidence="8" id="KW-0675">Receptor</keyword>
<dbReference type="Pfam" id="PF00002">
    <property type="entry name" value="7tm_2"/>
    <property type="match status" value="1"/>
</dbReference>
<evidence type="ECO:0000256" key="5">
    <source>
        <dbReference type="ARBA" id="ARBA00022989"/>
    </source>
</evidence>
<keyword evidence="3 11" id="KW-0812">Transmembrane</keyword>
<feature type="transmembrane region" description="Helical" evidence="11">
    <location>
        <begin position="266"/>
        <end position="290"/>
    </location>
</feature>
<dbReference type="Proteomes" id="UP001160148">
    <property type="component" value="Unassembled WGS sequence"/>
</dbReference>